<keyword evidence="1" id="KW-1133">Transmembrane helix</keyword>
<feature type="transmembrane region" description="Helical" evidence="1">
    <location>
        <begin position="306"/>
        <end position="325"/>
    </location>
</feature>
<feature type="transmembrane region" description="Helical" evidence="1">
    <location>
        <begin position="345"/>
        <end position="363"/>
    </location>
</feature>
<keyword evidence="1" id="KW-0812">Transmembrane</keyword>
<feature type="transmembrane region" description="Helical" evidence="1">
    <location>
        <begin position="119"/>
        <end position="140"/>
    </location>
</feature>
<reference evidence="2" key="1">
    <citation type="submission" date="2020-05" db="EMBL/GenBank/DDBJ databases">
        <title>Phylogenomic resolution of chytrid fungi.</title>
        <authorList>
            <person name="Stajich J.E."/>
            <person name="Amses K."/>
            <person name="Simmons R."/>
            <person name="Seto K."/>
            <person name="Myers J."/>
            <person name="Bonds A."/>
            <person name="Quandt C.A."/>
            <person name="Barry K."/>
            <person name="Liu P."/>
            <person name="Grigoriev I."/>
            <person name="Longcore J.E."/>
            <person name="James T.Y."/>
        </authorList>
    </citation>
    <scope>NUCLEOTIDE SEQUENCE</scope>
    <source>
        <strain evidence="2">PLAUS21</strain>
    </source>
</reference>
<evidence type="ECO:0000313" key="2">
    <source>
        <dbReference type="EMBL" id="KAJ3260484.1"/>
    </source>
</evidence>
<keyword evidence="1" id="KW-0472">Membrane</keyword>
<evidence type="ECO:0000256" key="1">
    <source>
        <dbReference type="SAM" id="Phobius"/>
    </source>
</evidence>
<protein>
    <submittedName>
        <fullName evidence="2">Uncharacterized protein</fullName>
    </submittedName>
</protein>
<name>A0AAD5UKF1_9FUNG</name>
<feature type="transmembrane region" description="Helical" evidence="1">
    <location>
        <begin position="220"/>
        <end position="244"/>
    </location>
</feature>
<comment type="caution">
    <text evidence="2">The sequence shown here is derived from an EMBL/GenBank/DDBJ whole genome shotgun (WGS) entry which is preliminary data.</text>
</comment>
<proteinExistence type="predicted"/>
<organism evidence="2 3">
    <name type="scientific">Boothiomyces macroporosus</name>
    <dbReference type="NCBI Taxonomy" id="261099"/>
    <lineage>
        <taxon>Eukaryota</taxon>
        <taxon>Fungi</taxon>
        <taxon>Fungi incertae sedis</taxon>
        <taxon>Chytridiomycota</taxon>
        <taxon>Chytridiomycota incertae sedis</taxon>
        <taxon>Chytridiomycetes</taxon>
        <taxon>Rhizophydiales</taxon>
        <taxon>Terramycetaceae</taxon>
        <taxon>Boothiomyces</taxon>
    </lineage>
</organism>
<sequence>MERHVITRNISQEYPSTANGHEYCMLKDYNSEDIVQASFLDNGGCISGFFQCSGDFLYIFDQDQCAGTPIISNVRNNTMYGNYTISKEVVQGSTNIKWITSVPYQPQLQHVYGYPPLEVFAISTSILAMIGFLFSIAYCSKRYYRAPSFDHFFLLATQLVWQTRCVLTLIDIYYVPFSTLDSAAVLGLWCLSDLCTLMSTLISVKILLRVLNLEGNFLKSALLYGLVLGVATVLASPTFFYFIYFLGYNVQFIDSLYSFYVDQLYFGWELFMFLFDIIPPAVILFKMSYLNITKPEQQNQVGKWKSRIYAMFAIEGINIITYVALFTLQYQTAFLGGDNQFESVWLIQLLNFFIHNMIILSLFESLKEMMKVAVFRIAINPQQSEHIIDAYANKETLVGNSNINPST</sequence>
<accession>A0AAD5UKF1</accession>
<dbReference type="Proteomes" id="UP001210925">
    <property type="component" value="Unassembled WGS sequence"/>
</dbReference>
<dbReference type="AlphaFoldDB" id="A0AAD5UKF1"/>
<gene>
    <name evidence="2" type="ORF">HK103_000626</name>
</gene>
<feature type="transmembrane region" description="Helical" evidence="1">
    <location>
        <begin position="264"/>
        <end position="285"/>
    </location>
</feature>
<evidence type="ECO:0000313" key="3">
    <source>
        <dbReference type="Proteomes" id="UP001210925"/>
    </source>
</evidence>
<feature type="transmembrane region" description="Helical" evidence="1">
    <location>
        <begin position="186"/>
        <end position="208"/>
    </location>
</feature>
<dbReference type="EMBL" id="JADGKB010000011">
    <property type="protein sequence ID" value="KAJ3260484.1"/>
    <property type="molecule type" value="Genomic_DNA"/>
</dbReference>
<keyword evidence="3" id="KW-1185">Reference proteome</keyword>
<feature type="transmembrane region" description="Helical" evidence="1">
    <location>
        <begin position="152"/>
        <end position="174"/>
    </location>
</feature>